<evidence type="ECO:0008006" key="5">
    <source>
        <dbReference type="Google" id="ProtNLM"/>
    </source>
</evidence>
<protein>
    <recommendedName>
        <fullName evidence="5">Magnesium transporter</fullName>
    </recommendedName>
</protein>
<keyword evidence="2" id="KW-0472">Membrane</keyword>
<feature type="region of interest" description="Disordered" evidence="1">
    <location>
        <begin position="867"/>
        <end position="895"/>
    </location>
</feature>
<evidence type="ECO:0000313" key="4">
    <source>
        <dbReference type="Proteomes" id="UP001592528"/>
    </source>
</evidence>
<feature type="region of interest" description="Disordered" evidence="1">
    <location>
        <begin position="751"/>
        <end position="770"/>
    </location>
</feature>
<evidence type="ECO:0000313" key="3">
    <source>
        <dbReference type="EMBL" id="MFC1402451.1"/>
    </source>
</evidence>
<proteinExistence type="predicted"/>
<accession>A0ABV6ULX9</accession>
<feature type="transmembrane region" description="Helical" evidence="2">
    <location>
        <begin position="474"/>
        <end position="495"/>
    </location>
</feature>
<keyword evidence="2" id="KW-1133">Transmembrane helix</keyword>
<feature type="region of interest" description="Disordered" evidence="1">
    <location>
        <begin position="577"/>
        <end position="694"/>
    </location>
</feature>
<keyword evidence="2" id="KW-0812">Transmembrane</keyword>
<keyword evidence="4" id="KW-1185">Reference proteome</keyword>
<dbReference type="Proteomes" id="UP001592528">
    <property type="component" value="Unassembled WGS sequence"/>
</dbReference>
<feature type="transmembrane region" description="Helical" evidence="2">
    <location>
        <begin position="414"/>
        <end position="436"/>
    </location>
</feature>
<dbReference type="EMBL" id="JBHEZZ010000006">
    <property type="protein sequence ID" value="MFC1402451.1"/>
    <property type="molecule type" value="Genomic_DNA"/>
</dbReference>
<gene>
    <name evidence="3" type="ORF">ACEZDJ_14275</name>
</gene>
<feature type="compositionally biased region" description="Low complexity" evidence="1">
    <location>
        <begin position="654"/>
        <end position="679"/>
    </location>
</feature>
<dbReference type="RefSeq" id="WP_037594293.1">
    <property type="nucleotide sequence ID" value="NZ_JBHEZZ010000006.1"/>
</dbReference>
<organism evidence="3 4">
    <name type="scientific">Streptacidiphilus cavernicola</name>
    <dbReference type="NCBI Taxonomy" id="3342716"/>
    <lineage>
        <taxon>Bacteria</taxon>
        <taxon>Bacillati</taxon>
        <taxon>Actinomycetota</taxon>
        <taxon>Actinomycetes</taxon>
        <taxon>Kitasatosporales</taxon>
        <taxon>Streptomycetaceae</taxon>
        <taxon>Streptacidiphilus</taxon>
    </lineage>
</organism>
<comment type="caution">
    <text evidence="3">The sequence shown here is derived from an EMBL/GenBank/DDBJ whole genome shotgun (WGS) entry which is preliminary data.</text>
</comment>
<evidence type="ECO:0000256" key="1">
    <source>
        <dbReference type="SAM" id="MobiDB-lite"/>
    </source>
</evidence>
<name>A0ABV6ULX9_9ACTN</name>
<reference evidence="3 4" key="1">
    <citation type="submission" date="2024-09" db="EMBL/GenBank/DDBJ databases">
        <authorList>
            <person name="Lee S.D."/>
        </authorList>
    </citation>
    <scope>NUCLEOTIDE SEQUENCE [LARGE SCALE GENOMIC DNA]</scope>
    <source>
        <strain evidence="3 4">N1-5</strain>
    </source>
</reference>
<sequence length="895" mass="91500">MTTYQPVSEPVISIDLRDSDGRYDSGPELRAEVLRQRGGRGPSRSDRLRFLVVDTPAGLAGNRRAYERIRRFPGGSSVHLVCLLVGDAPEQGERVLLKPDTLRSAAGTCGLLWAGDLHAAHGLLDGAAPDDPSALAPLRDLLRVPDLFDAVLEQLTPLNESVAAPAVRLLEQQLDPQARDRAWRGALTQFAGGPAEGAGGGWAEVPAEQLPKPLADLVLGQTAGGRGHRVPGGEADRAYRDCTDALDGTATALLDLARITGLVGTGALLAFEAEVTGARRALDGYRELVTGVLSVDTSPTGPGSAATLELFRHRGLQVAPSEGAGEGIGDGLRRLAERLLGDGLSVRGTAQRFTALSGRIAPVPGSTLLPALARYGKDKVAGLGPRRGGPRAALEPGGWRAPACLAAGLLGGLWAWPLTLLALLVPALVLGSAVLARRRLAGATGDGARLLGGGALVGAVLGGAGGAVLHPPLWVGAIGVLLGLVLALTAVVTGWRDAVHAWGGRSGTAAVQEALDGLDQVLARAVREHWAARARSDCADAAGAVAGVLRAAADEAYQQAVGAEDLFGTAEAFGTAGAAADPDADEAWLSQPSAPGEFGESTSDDFDYDYDPDESWAGTDPIGPASGPQPGPGQPAAPGSPVDDWAQQFAWGNGSDPSAPGAAAAAAPTPAAAAAAPTDPDAPPPPWLDRDSGLGGPALVSTLAGDLTDAVITELASYWGTVERGESAAAAQQRVGAQVRAMLARARAHLRENDVAAPPSAGPQRVRPGTSELQGLSLQRLVQAAGPDADPATAVPLVSAEQEVLLNRDPEMTVWLRFAPAAVQPQIEQADRATGGTGTAVWLSSGRYAGLLGLVPLRGGAVRSVRTLERGPGDLDTDGPADGPSGGRPDEGDEW</sequence>
<feature type="transmembrane region" description="Helical" evidence="2">
    <location>
        <begin position="448"/>
        <end position="468"/>
    </location>
</feature>
<evidence type="ECO:0000256" key="2">
    <source>
        <dbReference type="SAM" id="Phobius"/>
    </source>
</evidence>
<feature type="compositionally biased region" description="Acidic residues" evidence="1">
    <location>
        <begin position="602"/>
        <end position="614"/>
    </location>
</feature>